<dbReference type="Proteomes" id="UP001232536">
    <property type="component" value="Unassembled WGS sequence"/>
</dbReference>
<keyword evidence="2" id="KW-1185">Reference proteome</keyword>
<evidence type="ECO:0008006" key="3">
    <source>
        <dbReference type="Google" id="ProtNLM"/>
    </source>
</evidence>
<protein>
    <recommendedName>
        <fullName evidence="3">STAS domain-containing protein</fullName>
    </recommendedName>
</protein>
<name>A0ABT9D6S1_9CELL</name>
<dbReference type="EMBL" id="JAUQYP010000001">
    <property type="protein sequence ID" value="MDO8106545.1"/>
    <property type="molecule type" value="Genomic_DNA"/>
</dbReference>
<evidence type="ECO:0000313" key="2">
    <source>
        <dbReference type="Proteomes" id="UP001232536"/>
    </source>
</evidence>
<dbReference type="RefSeq" id="WP_304600197.1">
    <property type="nucleotide sequence ID" value="NZ_JAUQYP010000001.1"/>
</dbReference>
<evidence type="ECO:0000313" key="1">
    <source>
        <dbReference type="EMBL" id="MDO8106545.1"/>
    </source>
</evidence>
<sequence length="115" mass="12101">MTTIPTVRAQLRSDAFRAADGPPAWLTAQVRPAGSFGRGDVRRLQRLLDALSASASVVVLDLAAARLRSPRVAAVIDDAPRRLEATGGCLLCLNADPESAARLSRCCHAVVMPPG</sequence>
<accession>A0ABT9D6S1</accession>
<organism evidence="1 2">
    <name type="scientific">Actinotalea lenta</name>
    <dbReference type="NCBI Taxonomy" id="3064654"/>
    <lineage>
        <taxon>Bacteria</taxon>
        <taxon>Bacillati</taxon>
        <taxon>Actinomycetota</taxon>
        <taxon>Actinomycetes</taxon>
        <taxon>Micrococcales</taxon>
        <taxon>Cellulomonadaceae</taxon>
        <taxon>Actinotalea</taxon>
    </lineage>
</organism>
<proteinExistence type="predicted"/>
<reference evidence="1 2" key="1">
    <citation type="submission" date="2023-07" db="EMBL/GenBank/DDBJ databases">
        <title>Description of novel actinomycetes strains, isolated from tidal flat sediment.</title>
        <authorList>
            <person name="Lu C."/>
        </authorList>
    </citation>
    <scope>NUCLEOTIDE SEQUENCE [LARGE SCALE GENOMIC DNA]</scope>
    <source>
        <strain evidence="1 2">SYSU T00b441</strain>
    </source>
</reference>
<comment type="caution">
    <text evidence="1">The sequence shown here is derived from an EMBL/GenBank/DDBJ whole genome shotgun (WGS) entry which is preliminary data.</text>
</comment>
<gene>
    <name evidence="1" type="ORF">Q6348_04965</name>
</gene>